<dbReference type="EMBL" id="BGZK01000151">
    <property type="protein sequence ID" value="GBP23519.1"/>
    <property type="molecule type" value="Genomic_DNA"/>
</dbReference>
<proteinExistence type="predicted"/>
<protein>
    <submittedName>
        <fullName evidence="1">Uncharacterized protein</fullName>
    </submittedName>
</protein>
<gene>
    <name evidence="1" type="ORF">EVAR_12799_1</name>
</gene>
<dbReference type="AlphaFoldDB" id="A0A4C1UB19"/>
<name>A0A4C1UB19_EUMVA</name>
<evidence type="ECO:0000313" key="2">
    <source>
        <dbReference type="Proteomes" id="UP000299102"/>
    </source>
</evidence>
<comment type="caution">
    <text evidence="1">The sequence shown here is derived from an EMBL/GenBank/DDBJ whole genome shotgun (WGS) entry which is preliminary data.</text>
</comment>
<keyword evidence="2" id="KW-1185">Reference proteome</keyword>
<evidence type="ECO:0000313" key="1">
    <source>
        <dbReference type="EMBL" id="GBP23519.1"/>
    </source>
</evidence>
<reference evidence="1 2" key="1">
    <citation type="journal article" date="2019" name="Commun. Biol.">
        <title>The bagworm genome reveals a unique fibroin gene that provides high tensile strength.</title>
        <authorList>
            <person name="Kono N."/>
            <person name="Nakamura H."/>
            <person name="Ohtoshi R."/>
            <person name="Tomita M."/>
            <person name="Numata K."/>
            <person name="Arakawa K."/>
        </authorList>
    </citation>
    <scope>NUCLEOTIDE SEQUENCE [LARGE SCALE GENOMIC DNA]</scope>
</reference>
<dbReference type="Proteomes" id="UP000299102">
    <property type="component" value="Unassembled WGS sequence"/>
</dbReference>
<sequence>MLVGRGTPESRREFWKWWRSYKGQEKMMWFKSSSSRPHSHIDESLMRSLASTIFAGKHRAFGGDSGFLNYIVLGVKCTNSDAFNFRELRNVSEDDEPPQPTVLYYGVQVELGTGVVF</sequence>
<organism evidence="1 2">
    <name type="scientific">Eumeta variegata</name>
    <name type="common">Bagworm moth</name>
    <name type="synonym">Eumeta japonica</name>
    <dbReference type="NCBI Taxonomy" id="151549"/>
    <lineage>
        <taxon>Eukaryota</taxon>
        <taxon>Metazoa</taxon>
        <taxon>Ecdysozoa</taxon>
        <taxon>Arthropoda</taxon>
        <taxon>Hexapoda</taxon>
        <taxon>Insecta</taxon>
        <taxon>Pterygota</taxon>
        <taxon>Neoptera</taxon>
        <taxon>Endopterygota</taxon>
        <taxon>Lepidoptera</taxon>
        <taxon>Glossata</taxon>
        <taxon>Ditrysia</taxon>
        <taxon>Tineoidea</taxon>
        <taxon>Psychidae</taxon>
        <taxon>Oiketicinae</taxon>
        <taxon>Eumeta</taxon>
    </lineage>
</organism>
<accession>A0A4C1UB19</accession>